<dbReference type="Gene3D" id="2.60.110.10">
    <property type="entry name" value="Thaumatin"/>
    <property type="match status" value="1"/>
</dbReference>
<accession>A0A2J6TEH7</accession>
<dbReference type="RefSeq" id="XP_024738338.1">
    <property type="nucleotide sequence ID" value="XM_024885769.1"/>
</dbReference>
<dbReference type="EMBL" id="KZ613786">
    <property type="protein sequence ID" value="PMD61434.1"/>
    <property type="molecule type" value="Genomic_DNA"/>
</dbReference>
<protein>
    <submittedName>
        <fullName evidence="2">Glycoside hydrolase family 64 protein</fullName>
    </submittedName>
</protein>
<dbReference type="InterPro" id="IPR037176">
    <property type="entry name" value="Osmotin/thaumatin-like_sf"/>
</dbReference>
<keyword evidence="2" id="KW-0378">Hydrolase</keyword>
<dbReference type="PANTHER" id="PTHR38165">
    <property type="match status" value="1"/>
</dbReference>
<organism evidence="2 3">
    <name type="scientific">Hyaloscypha bicolor E</name>
    <dbReference type="NCBI Taxonomy" id="1095630"/>
    <lineage>
        <taxon>Eukaryota</taxon>
        <taxon>Fungi</taxon>
        <taxon>Dikarya</taxon>
        <taxon>Ascomycota</taxon>
        <taxon>Pezizomycotina</taxon>
        <taxon>Leotiomycetes</taxon>
        <taxon>Helotiales</taxon>
        <taxon>Hyaloscyphaceae</taxon>
        <taxon>Hyaloscypha</taxon>
        <taxon>Hyaloscypha bicolor</taxon>
    </lineage>
</organism>
<feature type="domain" description="GH64" evidence="1">
    <location>
        <begin position="2"/>
        <end position="375"/>
    </location>
</feature>
<dbReference type="OrthoDB" id="10058186at2759"/>
<keyword evidence="3" id="KW-1185">Reference proteome</keyword>
<name>A0A2J6TEH7_9HELO</name>
<dbReference type="STRING" id="1095630.A0A2J6TEH7"/>
<dbReference type="Proteomes" id="UP000235371">
    <property type="component" value="Unassembled WGS sequence"/>
</dbReference>
<dbReference type="InParanoid" id="A0A2J6TEH7"/>
<sequence length="376" mass="39742">MSNPQTLNIALRNGTTSSNVYAYVTGQDINNNYFLFILQADGQTAYHPVSPSSNGSPLAVPCDISLGPPGSTTTITVPQLAGARLWFSVNDKLTFLLNPGPGLVEPSVSNPSDPNFKKTWDFCEFTFNQYQLFANITYVDFVCLPISLLLLNSSGSTQHVTGIPPNGLETICAGLQAQNAADGAGWDTLIVSNNGTNLRALSPNTGIVMNPSLFSGYYNNYVQAVWSQYTSAPLMVDTQAQWGTVAGTVTNNLLTFPGVGTFSQPSAGDIFSCSTGPFAASQDNTAEMGAITARLAAAFNRSTLLINSQQPNGEVESSYYQRAPTNHYSRIVHAANTDARGYAFPYDDVGPSGGQDQSGAVSDGSPVLLTVNIGGG</sequence>
<dbReference type="Gene3D" id="3.30.920.50">
    <property type="entry name" value="Beta-1,3-glucanase, C-terminal domain"/>
    <property type="match status" value="1"/>
</dbReference>
<reference evidence="2 3" key="1">
    <citation type="submission" date="2016-04" db="EMBL/GenBank/DDBJ databases">
        <title>A degradative enzymes factory behind the ericoid mycorrhizal symbiosis.</title>
        <authorList>
            <consortium name="DOE Joint Genome Institute"/>
            <person name="Martino E."/>
            <person name="Morin E."/>
            <person name="Grelet G."/>
            <person name="Kuo A."/>
            <person name="Kohler A."/>
            <person name="Daghino S."/>
            <person name="Barry K."/>
            <person name="Choi C."/>
            <person name="Cichocki N."/>
            <person name="Clum A."/>
            <person name="Copeland A."/>
            <person name="Hainaut M."/>
            <person name="Haridas S."/>
            <person name="Labutti K."/>
            <person name="Lindquist E."/>
            <person name="Lipzen A."/>
            <person name="Khouja H.-R."/>
            <person name="Murat C."/>
            <person name="Ohm R."/>
            <person name="Olson A."/>
            <person name="Spatafora J."/>
            <person name="Veneault-Fourrey C."/>
            <person name="Henrissat B."/>
            <person name="Grigoriev I."/>
            <person name="Martin F."/>
            <person name="Perotto S."/>
        </authorList>
    </citation>
    <scope>NUCLEOTIDE SEQUENCE [LARGE SCALE GENOMIC DNA]</scope>
    <source>
        <strain evidence="2 3">E</strain>
    </source>
</reference>
<dbReference type="PANTHER" id="PTHR38165:SF1">
    <property type="entry name" value="GLUCANASE B"/>
    <property type="match status" value="1"/>
</dbReference>
<dbReference type="InterPro" id="IPR037398">
    <property type="entry name" value="Glyco_hydro_64_fam"/>
</dbReference>
<dbReference type="GeneID" id="36593846"/>
<gene>
    <name evidence="2" type="ORF">K444DRAFT_652166</name>
</gene>
<dbReference type="InterPro" id="IPR032477">
    <property type="entry name" value="Glyco_hydro_64"/>
</dbReference>
<dbReference type="CDD" id="cd09220">
    <property type="entry name" value="GH64-GluB-like"/>
    <property type="match status" value="1"/>
</dbReference>
<evidence type="ECO:0000313" key="3">
    <source>
        <dbReference type="Proteomes" id="UP000235371"/>
    </source>
</evidence>
<evidence type="ECO:0000259" key="1">
    <source>
        <dbReference type="PROSITE" id="PS52006"/>
    </source>
</evidence>
<dbReference type="PROSITE" id="PS52006">
    <property type="entry name" value="GH64"/>
    <property type="match status" value="1"/>
</dbReference>
<dbReference type="GO" id="GO:0016787">
    <property type="term" value="F:hydrolase activity"/>
    <property type="evidence" value="ECO:0007669"/>
    <property type="project" value="UniProtKB-KW"/>
</dbReference>
<evidence type="ECO:0000313" key="2">
    <source>
        <dbReference type="EMBL" id="PMD61434.1"/>
    </source>
</evidence>
<dbReference type="InterPro" id="IPR042517">
    <property type="entry name" value="Glyco_hydro_64_N_2"/>
</dbReference>
<dbReference type="Pfam" id="PF16483">
    <property type="entry name" value="Glyco_hydro_64"/>
    <property type="match status" value="1"/>
</dbReference>
<dbReference type="AlphaFoldDB" id="A0A2J6TEH7"/>
<proteinExistence type="predicted"/>